<dbReference type="GO" id="GO:0016787">
    <property type="term" value="F:hydrolase activity"/>
    <property type="evidence" value="ECO:0007669"/>
    <property type="project" value="UniProtKB-KW"/>
</dbReference>
<dbReference type="InterPro" id="IPR025121">
    <property type="entry name" value="GTPase_HflX_N"/>
</dbReference>
<dbReference type="Pfam" id="PF19275">
    <property type="entry name" value="HflX_C"/>
    <property type="match status" value="1"/>
</dbReference>
<keyword evidence="8" id="KW-1185">Reference proteome</keyword>
<dbReference type="Pfam" id="PF01926">
    <property type="entry name" value="MMR_HSR1"/>
    <property type="match status" value="1"/>
</dbReference>
<dbReference type="RefSeq" id="WP_282722274.1">
    <property type="nucleotide sequence ID" value="NZ_JASCQO010000038.1"/>
</dbReference>
<keyword evidence="2 5" id="KW-0547">Nucleotide-binding</keyword>
<dbReference type="Gene3D" id="3.40.50.300">
    <property type="entry name" value="P-loop containing nucleotide triphosphate hydrolases"/>
    <property type="match status" value="1"/>
</dbReference>
<feature type="domain" description="Hflx-type G" evidence="6">
    <location>
        <begin position="199"/>
        <end position="365"/>
    </location>
</feature>
<keyword evidence="1" id="KW-0479">Metal-binding</keyword>
<dbReference type="HAMAP" id="MF_00900">
    <property type="entry name" value="GTPase_HflX"/>
    <property type="match status" value="1"/>
</dbReference>
<dbReference type="Gene3D" id="3.40.50.11060">
    <property type="entry name" value="GTPase HflX, N-terminal domain"/>
    <property type="match status" value="1"/>
</dbReference>
<dbReference type="PANTHER" id="PTHR10229">
    <property type="entry name" value="GTP-BINDING PROTEIN HFLX"/>
    <property type="match status" value="1"/>
</dbReference>
<evidence type="ECO:0000256" key="1">
    <source>
        <dbReference type="ARBA" id="ARBA00022723"/>
    </source>
</evidence>
<evidence type="ECO:0000313" key="7">
    <source>
        <dbReference type="EMBL" id="MDI5934807.1"/>
    </source>
</evidence>
<dbReference type="NCBIfam" id="TIGR03156">
    <property type="entry name" value="GTP_HflX"/>
    <property type="match status" value="1"/>
</dbReference>
<comment type="subcellular location">
    <subcellularLocation>
        <location evidence="5">Cytoplasm</location>
    </subcellularLocation>
    <text evidence="5">May associate with membranes.</text>
</comment>
<dbReference type="SUPFAM" id="SSF54980">
    <property type="entry name" value="EF-G C-terminal domain-like"/>
    <property type="match status" value="1"/>
</dbReference>
<reference evidence="7 8" key="1">
    <citation type="submission" date="2023-04" db="EMBL/GenBank/DDBJ databases">
        <title>Halomonas strains isolated from rhizosphere soil.</title>
        <authorList>
            <person name="Xu L."/>
            <person name="Sun J.-Q."/>
        </authorList>
    </citation>
    <scope>NUCLEOTIDE SEQUENCE [LARGE SCALE GENOMIC DNA]</scope>
    <source>
        <strain evidence="7 8">LN1S58</strain>
    </source>
</reference>
<dbReference type="InterPro" id="IPR042108">
    <property type="entry name" value="GTPase_HflX_N_sf"/>
</dbReference>
<dbReference type="InterPro" id="IPR030394">
    <property type="entry name" value="G_HFLX_dom"/>
</dbReference>
<dbReference type="PANTHER" id="PTHR10229:SF0">
    <property type="entry name" value="GTP-BINDING PROTEIN 6-RELATED"/>
    <property type="match status" value="1"/>
</dbReference>
<dbReference type="NCBIfam" id="NF008280">
    <property type="entry name" value="PRK11058.1"/>
    <property type="match status" value="1"/>
</dbReference>
<accession>A0ABT6VLE8</accession>
<dbReference type="PIRSF" id="PIRSF006809">
    <property type="entry name" value="GTP-binding_hflX_prd"/>
    <property type="match status" value="1"/>
</dbReference>
<evidence type="ECO:0000256" key="4">
    <source>
        <dbReference type="ARBA" id="ARBA00023134"/>
    </source>
</evidence>
<comment type="subunit">
    <text evidence="5">Monomer. Associates with the 50S ribosomal subunit.</text>
</comment>
<gene>
    <name evidence="5 7" type="primary">hflX</name>
    <name evidence="7" type="ORF">QLQ84_13510</name>
</gene>
<organism evidence="7 8">
    <name type="scientific">Halomonas kalidii</name>
    <dbReference type="NCBI Taxonomy" id="3043293"/>
    <lineage>
        <taxon>Bacteria</taxon>
        <taxon>Pseudomonadati</taxon>
        <taxon>Pseudomonadota</taxon>
        <taxon>Gammaproteobacteria</taxon>
        <taxon>Oceanospirillales</taxon>
        <taxon>Halomonadaceae</taxon>
        <taxon>Halomonas</taxon>
    </lineage>
</organism>
<evidence type="ECO:0000256" key="2">
    <source>
        <dbReference type="ARBA" id="ARBA00022741"/>
    </source>
</evidence>
<dbReference type="PRINTS" id="PR00326">
    <property type="entry name" value="GTP1OBG"/>
</dbReference>
<evidence type="ECO:0000256" key="3">
    <source>
        <dbReference type="ARBA" id="ARBA00022842"/>
    </source>
</evidence>
<dbReference type="InterPro" id="IPR006073">
    <property type="entry name" value="GTP-bd"/>
</dbReference>
<evidence type="ECO:0000256" key="5">
    <source>
        <dbReference type="HAMAP-Rule" id="MF_00900"/>
    </source>
</evidence>
<dbReference type="CDD" id="cd01878">
    <property type="entry name" value="HflX"/>
    <property type="match status" value="1"/>
</dbReference>
<keyword evidence="5" id="KW-0963">Cytoplasm</keyword>
<sequence length="438" mass="49188">MFFERPDAGETAVLVHVDFQDEQEREDPGEFLELVRSAGAEPATLLTGSRHRPDSRTFVGSGKVEELREAMAVHHAELVIFNHALSPSQERNLERELKCRVLDRTGLILDIFAQRARTHEGKLQVELAQLEYMSTRLVRGWTHLERQKGGIGLRGPGETQLETDRRLLRARIKAIHKRLDKVRSQRSQNRRARSRAEIPSVSLVGYTNAGKSTLFNALTESEVYAADQLFATLDPTLRRLEVVDVGPVVLADTVGFIRHLPHKLVEAFRATLQEAAEATLLVHVIDAADPDRDLNVTQVETVLDEIGALEVPTLKVMNKIDLLDSAPRIERDGEGLPEVVWLSAREGRGLELLGQALSERLAEDVIDVQLTLSPDQGRLRAGLHELGAVREEAFDDQGHVLLEVRLPRRDFLQLMARLGEHPDDYLPGELQERPVWEG</sequence>
<evidence type="ECO:0000313" key="8">
    <source>
        <dbReference type="Proteomes" id="UP001244242"/>
    </source>
</evidence>
<name>A0ABT6VLE8_9GAMM</name>
<keyword evidence="3" id="KW-0460">Magnesium</keyword>
<keyword evidence="4 5" id="KW-0342">GTP-binding</keyword>
<dbReference type="InterPro" id="IPR027417">
    <property type="entry name" value="P-loop_NTPase"/>
</dbReference>
<comment type="caution">
    <text evidence="7">The sequence shown here is derived from an EMBL/GenBank/DDBJ whole genome shotgun (WGS) entry which is preliminary data.</text>
</comment>
<dbReference type="Pfam" id="PF13167">
    <property type="entry name" value="GTP-bdg_N"/>
    <property type="match status" value="1"/>
</dbReference>
<dbReference type="SUPFAM" id="SSF52540">
    <property type="entry name" value="P-loop containing nucleoside triphosphate hydrolases"/>
    <property type="match status" value="1"/>
</dbReference>
<dbReference type="PROSITE" id="PS51705">
    <property type="entry name" value="G_HFLX"/>
    <property type="match status" value="1"/>
</dbReference>
<comment type="function">
    <text evidence="5">GTPase that associates with the 50S ribosomal subunit and may have a role during protein synthesis or ribosome biogenesis.</text>
</comment>
<dbReference type="InterPro" id="IPR032305">
    <property type="entry name" value="GTP-bd_M"/>
</dbReference>
<dbReference type="InterPro" id="IPR035647">
    <property type="entry name" value="EFG_III/V"/>
</dbReference>
<dbReference type="Pfam" id="PF16360">
    <property type="entry name" value="GTP-bdg_M"/>
    <property type="match status" value="1"/>
</dbReference>
<proteinExistence type="inferred from homology"/>
<dbReference type="InterPro" id="IPR045498">
    <property type="entry name" value="HflX_C"/>
</dbReference>
<dbReference type="InterPro" id="IPR016496">
    <property type="entry name" value="GTPase_HflX"/>
</dbReference>
<protein>
    <recommendedName>
        <fullName evidence="5">GTPase HflX</fullName>
    </recommendedName>
    <alternativeName>
        <fullName evidence="5">GTP-binding protein HflX</fullName>
    </alternativeName>
</protein>
<dbReference type="Proteomes" id="UP001244242">
    <property type="component" value="Unassembled WGS sequence"/>
</dbReference>
<comment type="similarity">
    <text evidence="5">Belongs to the TRAFAC class OBG-HflX-like GTPase superfamily. HflX GTPase family.</text>
</comment>
<evidence type="ECO:0000259" key="6">
    <source>
        <dbReference type="PROSITE" id="PS51705"/>
    </source>
</evidence>
<dbReference type="EMBL" id="JASCQO010000038">
    <property type="protein sequence ID" value="MDI5934807.1"/>
    <property type="molecule type" value="Genomic_DNA"/>
</dbReference>
<dbReference type="Gene3D" id="6.10.250.2860">
    <property type="match status" value="1"/>
</dbReference>
<keyword evidence="7" id="KW-0378">Hydrolase</keyword>